<name>A0A3E4MWG4_PARDI</name>
<proteinExistence type="predicted"/>
<dbReference type="EMBL" id="WKMO01000015">
    <property type="protein sequence ID" value="MSB74660.1"/>
    <property type="molecule type" value="Genomic_DNA"/>
</dbReference>
<organism evidence="2 3">
    <name type="scientific">Parabacteroides distasonis</name>
    <dbReference type="NCBI Taxonomy" id="823"/>
    <lineage>
        <taxon>Bacteria</taxon>
        <taxon>Pseudomonadati</taxon>
        <taxon>Bacteroidota</taxon>
        <taxon>Bacteroidia</taxon>
        <taxon>Bacteroidales</taxon>
        <taxon>Tannerellaceae</taxon>
        <taxon>Parabacteroides</taxon>
    </lineage>
</organism>
<dbReference type="EMBL" id="QSJN01000003">
    <property type="protein sequence ID" value="RHD76631.1"/>
    <property type="molecule type" value="Genomic_DNA"/>
</dbReference>
<reference evidence="2 3" key="1">
    <citation type="submission" date="2018-08" db="EMBL/GenBank/DDBJ databases">
        <title>A genome reference for cultivated species of the human gut microbiota.</title>
        <authorList>
            <person name="Zou Y."/>
            <person name="Xue W."/>
            <person name="Luo G."/>
        </authorList>
    </citation>
    <scope>NUCLEOTIDE SEQUENCE [LARGE SCALE GENOMIC DNA]</scope>
    <source>
        <strain evidence="2 3">AM30-4</strain>
    </source>
</reference>
<protein>
    <submittedName>
        <fullName evidence="2">Uncharacterized protein</fullName>
    </submittedName>
</protein>
<dbReference type="Proteomes" id="UP000441609">
    <property type="component" value="Unassembled WGS sequence"/>
</dbReference>
<evidence type="ECO:0000313" key="4">
    <source>
        <dbReference type="Proteomes" id="UP000441609"/>
    </source>
</evidence>
<accession>A0A3E4MWG4</accession>
<evidence type="ECO:0000313" key="3">
    <source>
        <dbReference type="Proteomes" id="UP000284660"/>
    </source>
</evidence>
<sequence length="112" mass="13398">MLCIWINCVYLGHYRIKNKITMTKVKDIFSKAGRNRCPARFSGSDKWNPNRPAQFTQEEFLEHIHEIEKGPFTPLDIANREFEEWKVEFLRNQKPDVPKHYLGFSFDRLSDH</sequence>
<dbReference type="AlphaFoldDB" id="A0A3E4MWG4"/>
<dbReference type="OrthoDB" id="1094118at2"/>
<evidence type="ECO:0000313" key="1">
    <source>
        <dbReference type="EMBL" id="MSB74660.1"/>
    </source>
</evidence>
<comment type="caution">
    <text evidence="2">The sequence shown here is derived from an EMBL/GenBank/DDBJ whole genome shotgun (WGS) entry which is preliminary data.</text>
</comment>
<gene>
    <name evidence="2" type="ORF">DW782_05610</name>
    <name evidence="1" type="ORF">GKD70_15450</name>
</gene>
<evidence type="ECO:0000313" key="2">
    <source>
        <dbReference type="EMBL" id="RHD76631.1"/>
    </source>
</evidence>
<dbReference type="Proteomes" id="UP000284660">
    <property type="component" value="Unassembled WGS sequence"/>
</dbReference>
<reference evidence="1 4" key="2">
    <citation type="journal article" date="2019" name="Nat. Med.">
        <title>A library of human gut bacterial isolates paired with longitudinal multiomics data enables mechanistic microbiome research.</title>
        <authorList>
            <person name="Poyet M."/>
            <person name="Groussin M."/>
            <person name="Gibbons S.M."/>
            <person name="Avila-Pacheco J."/>
            <person name="Jiang X."/>
            <person name="Kearney S.M."/>
            <person name="Perrotta A.R."/>
            <person name="Berdy B."/>
            <person name="Zhao S."/>
            <person name="Lieberman T.D."/>
            <person name="Swanson P.K."/>
            <person name="Smith M."/>
            <person name="Roesemann S."/>
            <person name="Alexander J.E."/>
            <person name="Rich S.A."/>
            <person name="Livny J."/>
            <person name="Vlamakis H."/>
            <person name="Clish C."/>
            <person name="Bullock K."/>
            <person name="Deik A."/>
            <person name="Scott J."/>
            <person name="Pierce K.A."/>
            <person name="Xavier R.J."/>
            <person name="Alm E.J."/>
        </authorList>
    </citation>
    <scope>NUCLEOTIDE SEQUENCE [LARGE SCALE GENOMIC DNA]</scope>
    <source>
        <strain evidence="1 4">BIOML-A20</strain>
    </source>
</reference>